<feature type="compositionally biased region" description="Low complexity" evidence="7">
    <location>
        <begin position="727"/>
        <end position="736"/>
    </location>
</feature>
<gene>
    <name evidence="12" type="primary">Dper\GL10820</name>
    <name evidence="12" type="ORF">Dper_GL10820</name>
</gene>
<dbReference type="InterPro" id="IPR002223">
    <property type="entry name" value="Kunitz_BPTI"/>
</dbReference>
<evidence type="ECO:0000256" key="1">
    <source>
        <dbReference type="ARBA" id="ARBA00004498"/>
    </source>
</evidence>
<dbReference type="InterPro" id="IPR009465">
    <property type="entry name" value="Spondin_N"/>
</dbReference>
<dbReference type="HOGENOM" id="CLU_014540_0_0_1"/>
<dbReference type="STRING" id="7234.B4GDP1"/>
<feature type="domain" description="Spondin" evidence="11">
    <location>
        <begin position="176"/>
        <end position="369"/>
    </location>
</feature>
<dbReference type="CDD" id="cd08544">
    <property type="entry name" value="Reeler"/>
    <property type="match status" value="1"/>
</dbReference>
<feature type="domain" description="BPTI/Kunitz inhibitor" evidence="9">
    <location>
        <begin position="746"/>
        <end position="802"/>
    </location>
</feature>
<evidence type="ECO:0000256" key="4">
    <source>
        <dbReference type="ARBA" id="ARBA00022737"/>
    </source>
</evidence>
<dbReference type="GO" id="GO:0031012">
    <property type="term" value="C:extracellular matrix"/>
    <property type="evidence" value="ECO:0007669"/>
    <property type="project" value="TreeGrafter"/>
</dbReference>
<keyword evidence="8" id="KW-0732">Signal</keyword>
<dbReference type="Gene3D" id="2.60.40.2130">
    <property type="entry name" value="F-spondin domain"/>
    <property type="match status" value="1"/>
</dbReference>
<feature type="compositionally biased region" description="Polar residues" evidence="7">
    <location>
        <begin position="574"/>
        <end position="586"/>
    </location>
</feature>
<feature type="compositionally biased region" description="Polar residues" evidence="7">
    <location>
        <begin position="628"/>
        <end position="642"/>
    </location>
</feature>
<dbReference type="InterPro" id="IPR038678">
    <property type="entry name" value="Spondin_N_sf"/>
</dbReference>
<protein>
    <recommendedName>
        <fullName evidence="2">Spondin-1</fullName>
    </recommendedName>
    <alternativeName>
        <fullName evidence="6">F-spondin</fullName>
    </alternativeName>
</protein>
<feature type="domain" description="Reelin" evidence="10">
    <location>
        <begin position="7"/>
        <end position="176"/>
    </location>
</feature>
<evidence type="ECO:0000313" key="13">
    <source>
        <dbReference type="Proteomes" id="UP000008744"/>
    </source>
</evidence>
<dbReference type="PROSITE" id="PS51019">
    <property type="entry name" value="REELIN"/>
    <property type="match status" value="1"/>
</dbReference>
<dbReference type="GO" id="GO:0004867">
    <property type="term" value="F:serine-type endopeptidase inhibitor activity"/>
    <property type="evidence" value="ECO:0007669"/>
    <property type="project" value="InterPro"/>
</dbReference>
<dbReference type="PROSITE" id="PS50279">
    <property type="entry name" value="BPTI_KUNITZ_2"/>
    <property type="match status" value="1"/>
</dbReference>
<feature type="chain" id="PRO_5002803532" description="Spondin-1" evidence="8">
    <location>
        <begin position="21"/>
        <end position="872"/>
    </location>
</feature>
<feature type="signal peptide" evidence="8">
    <location>
        <begin position="1"/>
        <end position="20"/>
    </location>
</feature>
<dbReference type="FunFam" id="2.20.100.10:FF:000154">
    <property type="entry name" value="GD10853"/>
    <property type="match status" value="1"/>
</dbReference>
<dbReference type="OrthoDB" id="347314at2759"/>
<evidence type="ECO:0000313" key="12">
    <source>
        <dbReference type="EMBL" id="EDW31698.1"/>
    </source>
</evidence>
<evidence type="ECO:0000259" key="9">
    <source>
        <dbReference type="PROSITE" id="PS50279"/>
    </source>
</evidence>
<dbReference type="PROSITE" id="PS51020">
    <property type="entry name" value="SPONDIN"/>
    <property type="match status" value="1"/>
</dbReference>
<dbReference type="PANTHER" id="PTHR11311:SF16">
    <property type="entry name" value="SPONDIN-1"/>
    <property type="match status" value="1"/>
</dbReference>
<evidence type="ECO:0000256" key="5">
    <source>
        <dbReference type="ARBA" id="ARBA00022889"/>
    </source>
</evidence>
<evidence type="ECO:0000259" key="10">
    <source>
        <dbReference type="PROSITE" id="PS51019"/>
    </source>
</evidence>
<dbReference type="PANTHER" id="PTHR11311">
    <property type="entry name" value="SPONDIN"/>
    <property type="match status" value="1"/>
</dbReference>
<evidence type="ECO:0000259" key="11">
    <source>
        <dbReference type="PROSITE" id="PS51020"/>
    </source>
</evidence>
<dbReference type="InterPro" id="IPR051418">
    <property type="entry name" value="Spondin/Thrombospondin_T1"/>
</dbReference>
<dbReference type="InterPro" id="IPR000884">
    <property type="entry name" value="TSP1_rpt"/>
</dbReference>
<evidence type="ECO:0000256" key="2">
    <source>
        <dbReference type="ARBA" id="ARBA00019594"/>
    </source>
</evidence>
<dbReference type="InterPro" id="IPR002861">
    <property type="entry name" value="Reeler_dom"/>
</dbReference>
<name>B4GDP1_DROPE</name>
<accession>B4GDP1</accession>
<reference evidence="12 13" key="1">
    <citation type="journal article" date="2007" name="Nature">
        <title>Evolution of genes and genomes on the Drosophila phylogeny.</title>
        <authorList>
            <consortium name="Drosophila 12 Genomes Consortium"/>
            <person name="Clark A.G."/>
            <person name="Eisen M.B."/>
            <person name="Smith D.R."/>
            <person name="Bergman C.M."/>
            <person name="Oliver B."/>
            <person name="Markow T.A."/>
            <person name="Kaufman T.C."/>
            <person name="Kellis M."/>
            <person name="Gelbart W."/>
            <person name="Iyer V.N."/>
            <person name="Pollard D.A."/>
            <person name="Sackton T.B."/>
            <person name="Larracuente A.M."/>
            <person name="Singh N.D."/>
            <person name="Abad J.P."/>
            <person name="Abt D.N."/>
            <person name="Adryan B."/>
            <person name="Aguade M."/>
            <person name="Akashi H."/>
            <person name="Anderson W.W."/>
            <person name="Aquadro C.F."/>
            <person name="Ardell D.H."/>
            <person name="Arguello R."/>
            <person name="Artieri C.G."/>
            <person name="Barbash D.A."/>
            <person name="Barker D."/>
            <person name="Barsanti P."/>
            <person name="Batterham P."/>
            <person name="Batzoglou S."/>
            <person name="Begun D."/>
            <person name="Bhutkar A."/>
            <person name="Blanco E."/>
            <person name="Bosak S.A."/>
            <person name="Bradley R.K."/>
            <person name="Brand A.D."/>
            <person name="Brent M.R."/>
            <person name="Brooks A.N."/>
            <person name="Brown R.H."/>
            <person name="Butlin R.K."/>
            <person name="Caggese C."/>
            <person name="Calvi B.R."/>
            <person name="Bernardo de Carvalho A."/>
            <person name="Caspi A."/>
            <person name="Castrezana S."/>
            <person name="Celniker S.E."/>
            <person name="Chang J.L."/>
            <person name="Chapple C."/>
            <person name="Chatterji S."/>
            <person name="Chinwalla A."/>
            <person name="Civetta A."/>
            <person name="Clifton S.W."/>
            <person name="Comeron J.M."/>
            <person name="Costello J.C."/>
            <person name="Coyne J.A."/>
            <person name="Daub J."/>
            <person name="David R.G."/>
            <person name="Delcher A.L."/>
            <person name="Delehaunty K."/>
            <person name="Do C.B."/>
            <person name="Ebling H."/>
            <person name="Edwards K."/>
            <person name="Eickbush T."/>
            <person name="Evans J.D."/>
            <person name="Filipski A."/>
            <person name="Findeiss S."/>
            <person name="Freyhult E."/>
            <person name="Fulton L."/>
            <person name="Fulton R."/>
            <person name="Garcia A.C."/>
            <person name="Gardiner A."/>
            <person name="Garfield D.A."/>
            <person name="Garvin B.E."/>
            <person name="Gibson G."/>
            <person name="Gilbert D."/>
            <person name="Gnerre S."/>
            <person name="Godfrey J."/>
            <person name="Good R."/>
            <person name="Gotea V."/>
            <person name="Gravely B."/>
            <person name="Greenberg A.J."/>
            <person name="Griffiths-Jones S."/>
            <person name="Gross S."/>
            <person name="Guigo R."/>
            <person name="Gustafson E.A."/>
            <person name="Haerty W."/>
            <person name="Hahn M.W."/>
            <person name="Halligan D.L."/>
            <person name="Halpern A.L."/>
            <person name="Halter G.M."/>
            <person name="Han M.V."/>
            <person name="Heger A."/>
            <person name="Hillier L."/>
            <person name="Hinrichs A.S."/>
            <person name="Holmes I."/>
            <person name="Hoskins R.A."/>
            <person name="Hubisz M.J."/>
            <person name="Hultmark D."/>
            <person name="Huntley M.A."/>
            <person name="Jaffe D.B."/>
            <person name="Jagadeeshan S."/>
            <person name="Jeck W.R."/>
            <person name="Johnson J."/>
            <person name="Jones C.D."/>
            <person name="Jordan W.C."/>
            <person name="Karpen G.H."/>
            <person name="Kataoka E."/>
            <person name="Keightley P.D."/>
            <person name="Kheradpour P."/>
            <person name="Kirkness E.F."/>
            <person name="Koerich L.B."/>
            <person name="Kristiansen K."/>
            <person name="Kudrna D."/>
            <person name="Kulathinal R.J."/>
            <person name="Kumar S."/>
            <person name="Kwok R."/>
            <person name="Lander E."/>
            <person name="Langley C.H."/>
            <person name="Lapoint R."/>
            <person name="Lazzaro B.P."/>
            <person name="Lee S.J."/>
            <person name="Levesque L."/>
            <person name="Li R."/>
            <person name="Lin C.F."/>
            <person name="Lin M.F."/>
            <person name="Lindblad-Toh K."/>
            <person name="Llopart A."/>
            <person name="Long M."/>
            <person name="Low L."/>
            <person name="Lozovsky E."/>
            <person name="Lu J."/>
            <person name="Luo M."/>
            <person name="Machado C.A."/>
            <person name="Makalowski W."/>
            <person name="Marzo M."/>
            <person name="Matsuda M."/>
            <person name="Matzkin L."/>
            <person name="McAllister B."/>
            <person name="McBride C.S."/>
            <person name="McKernan B."/>
            <person name="McKernan K."/>
            <person name="Mendez-Lago M."/>
            <person name="Minx P."/>
            <person name="Mollenhauer M.U."/>
            <person name="Montooth K."/>
            <person name="Mount S.M."/>
            <person name="Mu X."/>
            <person name="Myers E."/>
            <person name="Negre B."/>
            <person name="Newfeld S."/>
            <person name="Nielsen R."/>
            <person name="Noor M.A."/>
            <person name="O'Grady P."/>
            <person name="Pachter L."/>
            <person name="Papaceit M."/>
            <person name="Parisi M.J."/>
            <person name="Parisi M."/>
            <person name="Parts L."/>
            <person name="Pedersen J.S."/>
            <person name="Pesole G."/>
            <person name="Phillippy A.M."/>
            <person name="Ponting C.P."/>
            <person name="Pop M."/>
            <person name="Porcelli D."/>
            <person name="Powell J.R."/>
            <person name="Prohaska S."/>
            <person name="Pruitt K."/>
            <person name="Puig M."/>
            <person name="Quesneville H."/>
            <person name="Ram K.R."/>
            <person name="Rand D."/>
            <person name="Rasmussen M.D."/>
            <person name="Reed L.K."/>
            <person name="Reenan R."/>
            <person name="Reily A."/>
            <person name="Remington K.A."/>
            <person name="Rieger T.T."/>
            <person name="Ritchie M.G."/>
            <person name="Robin C."/>
            <person name="Rogers Y.H."/>
            <person name="Rohde C."/>
            <person name="Rozas J."/>
            <person name="Rubenfield M.J."/>
            <person name="Ruiz A."/>
            <person name="Russo S."/>
            <person name="Salzberg S.L."/>
            <person name="Sanchez-Gracia A."/>
            <person name="Saranga D.J."/>
            <person name="Sato H."/>
            <person name="Schaeffer S.W."/>
            <person name="Schatz M.C."/>
            <person name="Schlenke T."/>
            <person name="Schwartz R."/>
            <person name="Segarra C."/>
            <person name="Singh R.S."/>
            <person name="Sirot L."/>
            <person name="Sirota M."/>
            <person name="Sisneros N.B."/>
            <person name="Smith C.D."/>
            <person name="Smith T.F."/>
            <person name="Spieth J."/>
            <person name="Stage D.E."/>
            <person name="Stark A."/>
            <person name="Stephan W."/>
            <person name="Strausberg R.L."/>
            <person name="Strempel S."/>
            <person name="Sturgill D."/>
            <person name="Sutton G."/>
            <person name="Sutton G.G."/>
            <person name="Tao W."/>
            <person name="Teichmann S."/>
            <person name="Tobari Y.N."/>
            <person name="Tomimura Y."/>
            <person name="Tsolas J.M."/>
            <person name="Valente V.L."/>
            <person name="Venter E."/>
            <person name="Venter J.C."/>
            <person name="Vicario S."/>
            <person name="Vieira F.G."/>
            <person name="Vilella A.J."/>
            <person name="Villasante A."/>
            <person name="Walenz B."/>
            <person name="Wang J."/>
            <person name="Wasserman M."/>
            <person name="Watts T."/>
            <person name="Wilson D."/>
            <person name="Wilson R.K."/>
            <person name="Wing R.A."/>
            <person name="Wolfner M.F."/>
            <person name="Wong A."/>
            <person name="Wong G.K."/>
            <person name="Wu C.I."/>
            <person name="Wu G."/>
            <person name="Yamamoto D."/>
            <person name="Yang H.P."/>
            <person name="Yang S.P."/>
            <person name="Yorke J.A."/>
            <person name="Yoshida K."/>
            <person name="Zdobnov E."/>
            <person name="Zhang P."/>
            <person name="Zhang Y."/>
            <person name="Zimin A.V."/>
            <person name="Baldwin J."/>
            <person name="Abdouelleil A."/>
            <person name="Abdulkadir J."/>
            <person name="Abebe A."/>
            <person name="Abera B."/>
            <person name="Abreu J."/>
            <person name="Acer S.C."/>
            <person name="Aftuck L."/>
            <person name="Alexander A."/>
            <person name="An P."/>
            <person name="Anderson E."/>
            <person name="Anderson S."/>
            <person name="Arachi H."/>
            <person name="Azer M."/>
            <person name="Bachantsang P."/>
            <person name="Barry A."/>
            <person name="Bayul T."/>
            <person name="Berlin A."/>
            <person name="Bessette D."/>
            <person name="Bloom T."/>
            <person name="Blye J."/>
            <person name="Boguslavskiy L."/>
            <person name="Bonnet C."/>
            <person name="Boukhgalter B."/>
            <person name="Bourzgui I."/>
            <person name="Brown A."/>
            <person name="Cahill P."/>
            <person name="Channer S."/>
            <person name="Cheshatsang Y."/>
            <person name="Chuda L."/>
            <person name="Citroen M."/>
            <person name="Collymore A."/>
            <person name="Cooke P."/>
            <person name="Costello M."/>
            <person name="D'Aco K."/>
            <person name="Daza R."/>
            <person name="De Haan G."/>
            <person name="DeGray S."/>
            <person name="DeMaso C."/>
            <person name="Dhargay N."/>
            <person name="Dooley K."/>
            <person name="Dooley E."/>
            <person name="Doricent M."/>
            <person name="Dorje P."/>
            <person name="Dorjee K."/>
            <person name="Dupes A."/>
            <person name="Elong R."/>
            <person name="Falk J."/>
            <person name="Farina A."/>
            <person name="Faro S."/>
            <person name="Ferguson D."/>
            <person name="Fisher S."/>
            <person name="Foley C.D."/>
            <person name="Franke A."/>
            <person name="Friedrich D."/>
            <person name="Gadbois L."/>
            <person name="Gearin G."/>
            <person name="Gearin C.R."/>
            <person name="Giannoukos G."/>
            <person name="Goode T."/>
            <person name="Graham J."/>
            <person name="Grandbois E."/>
            <person name="Grewal S."/>
            <person name="Gyaltsen K."/>
            <person name="Hafez N."/>
            <person name="Hagos B."/>
            <person name="Hall J."/>
            <person name="Henson C."/>
            <person name="Hollinger A."/>
            <person name="Honan T."/>
            <person name="Huard M.D."/>
            <person name="Hughes L."/>
            <person name="Hurhula B."/>
            <person name="Husby M.E."/>
            <person name="Kamat A."/>
            <person name="Kanga B."/>
            <person name="Kashin S."/>
            <person name="Khazanovich D."/>
            <person name="Kisner P."/>
            <person name="Lance K."/>
            <person name="Lara M."/>
            <person name="Lee W."/>
            <person name="Lennon N."/>
            <person name="Letendre F."/>
            <person name="LeVine R."/>
            <person name="Lipovsky A."/>
            <person name="Liu X."/>
            <person name="Liu J."/>
            <person name="Liu S."/>
            <person name="Lokyitsang T."/>
            <person name="Lokyitsang Y."/>
            <person name="Lubonja R."/>
            <person name="Lui A."/>
            <person name="MacDonald P."/>
            <person name="Magnisalis V."/>
            <person name="Maru K."/>
            <person name="Matthews C."/>
            <person name="McCusker W."/>
            <person name="McDonough S."/>
            <person name="Mehta T."/>
            <person name="Meldrim J."/>
            <person name="Meneus L."/>
            <person name="Mihai O."/>
            <person name="Mihalev A."/>
            <person name="Mihova T."/>
            <person name="Mittelman R."/>
            <person name="Mlenga V."/>
            <person name="Montmayeur A."/>
            <person name="Mulrain L."/>
            <person name="Navidi A."/>
            <person name="Naylor J."/>
            <person name="Negash T."/>
            <person name="Nguyen T."/>
            <person name="Nguyen N."/>
            <person name="Nicol R."/>
            <person name="Norbu C."/>
            <person name="Norbu N."/>
            <person name="Novod N."/>
            <person name="O'Neill B."/>
            <person name="Osman S."/>
            <person name="Markiewicz E."/>
            <person name="Oyono O.L."/>
            <person name="Patti C."/>
            <person name="Phunkhang P."/>
            <person name="Pierre F."/>
            <person name="Priest M."/>
            <person name="Raghuraman S."/>
            <person name="Rege F."/>
            <person name="Reyes R."/>
            <person name="Rise C."/>
            <person name="Rogov P."/>
            <person name="Ross K."/>
            <person name="Ryan E."/>
            <person name="Settipalli S."/>
            <person name="Shea T."/>
            <person name="Sherpa N."/>
            <person name="Shi L."/>
            <person name="Shih D."/>
            <person name="Sparrow T."/>
            <person name="Spaulding J."/>
            <person name="Stalker J."/>
            <person name="Stange-Thomann N."/>
            <person name="Stavropoulos S."/>
            <person name="Stone C."/>
            <person name="Strader C."/>
            <person name="Tesfaye S."/>
            <person name="Thomson T."/>
            <person name="Thoulutsang Y."/>
            <person name="Thoulutsang D."/>
            <person name="Topham K."/>
            <person name="Topping I."/>
            <person name="Tsamla T."/>
            <person name="Vassiliev H."/>
            <person name="Vo A."/>
            <person name="Wangchuk T."/>
            <person name="Wangdi T."/>
            <person name="Weiand M."/>
            <person name="Wilkinson J."/>
            <person name="Wilson A."/>
            <person name="Yadav S."/>
            <person name="Young G."/>
            <person name="Yu Q."/>
            <person name="Zembek L."/>
            <person name="Zhong D."/>
            <person name="Zimmer A."/>
            <person name="Zwirko Z."/>
            <person name="Jaffe D.B."/>
            <person name="Alvarez P."/>
            <person name="Brockman W."/>
            <person name="Butler J."/>
            <person name="Chin C."/>
            <person name="Gnerre S."/>
            <person name="Grabherr M."/>
            <person name="Kleber M."/>
            <person name="Mauceli E."/>
            <person name="MacCallum I."/>
        </authorList>
    </citation>
    <scope>NUCLEOTIDE SEQUENCE [LARGE SCALE GENOMIC DNA]</scope>
    <source>
        <strain evidence="13">MSH-3 / Tucson 14011-0111.49</strain>
    </source>
</reference>
<dbReference type="KEGG" id="dpe:6591295"/>
<dbReference type="SMART" id="SM00131">
    <property type="entry name" value="KU"/>
    <property type="match status" value="1"/>
</dbReference>
<keyword evidence="4" id="KW-0677">Repeat</keyword>
<proteinExistence type="predicted"/>
<dbReference type="GO" id="GO:0007155">
    <property type="term" value="P:cell adhesion"/>
    <property type="evidence" value="ECO:0007669"/>
    <property type="project" value="UniProtKB-KW"/>
</dbReference>
<organism evidence="13">
    <name type="scientific">Drosophila persimilis</name>
    <name type="common">Fruit fly</name>
    <dbReference type="NCBI Taxonomy" id="7234"/>
    <lineage>
        <taxon>Eukaryota</taxon>
        <taxon>Metazoa</taxon>
        <taxon>Ecdysozoa</taxon>
        <taxon>Arthropoda</taxon>
        <taxon>Hexapoda</taxon>
        <taxon>Insecta</taxon>
        <taxon>Pterygota</taxon>
        <taxon>Neoptera</taxon>
        <taxon>Endopterygota</taxon>
        <taxon>Diptera</taxon>
        <taxon>Brachycera</taxon>
        <taxon>Muscomorpha</taxon>
        <taxon>Ephydroidea</taxon>
        <taxon>Drosophilidae</taxon>
        <taxon>Drosophila</taxon>
        <taxon>Sophophora</taxon>
    </lineage>
</organism>
<evidence type="ECO:0000256" key="8">
    <source>
        <dbReference type="SAM" id="SignalP"/>
    </source>
</evidence>
<dbReference type="Pfam" id="PF02014">
    <property type="entry name" value="Reeler"/>
    <property type="match status" value="1"/>
</dbReference>
<dbReference type="PhylomeDB" id="B4GDP1"/>
<feature type="compositionally biased region" description="Polar residues" evidence="7">
    <location>
        <begin position="652"/>
        <end position="671"/>
    </location>
</feature>
<keyword evidence="13" id="KW-1185">Reference proteome</keyword>
<dbReference type="eggNOG" id="KOG3539">
    <property type="taxonomic scope" value="Eukaryota"/>
</dbReference>
<dbReference type="Pfam" id="PF06468">
    <property type="entry name" value="Spond_N"/>
    <property type="match status" value="1"/>
</dbReference>
<dbReference type="Proteomes" id="UP000008744">
    <property type="component" value="Unassembled WGS sequence"/>
</dbReference>
<feature type="region of interest" description="Disordered" evidence="7">
    <location>
        <begin position="853"/>
        <end position="872"/>
    </location>
</feature>
<dbReference type="Gene3D" id="2.60.40.4060">
    <property type="entry name" value="Reeler domain"/>
    <property type="match status" value="1"/>
</dbReference>
<dbReference type="Pfam" id="PF00090">
    <property type="entry name" value="TSP_1"/>
    <property type="match status" value="2"/>
</dbReference>
<dbReference type="FunFam" id="2.60.40.4060:FF:000005">
    <property type="entry name" value="GD10853"/>
    <property type="match status" value="1"/>
</dbReference>
<comment type="subcellular location">
    <subcellularLocation>
        <location evidence="1">Secreted</location>
        <location evidence="1">Extracellular space</location>
        <location evidence="1">Extracellular matrix</location>
    </subcellularLocation>
</comment>
<evidence type="ECO:0000256" key="7">
    <source>
        <dbReference type="SAM" id="MobiDB-lite"/>
    </source>
</evidence>
<dbReference type="PROSITE" id="PS50092">
    <property type="entry name" value="TSP1"/>
    <property type="match status" value="2"/>
</dbReference>
<feature type="region of interest" description="Disordered" evidence="7">
    <location>
        <begin position="558"/>
        <end position="681"/>
    </location>
</feature>
<dbReference type="NCBIfam" id="NF038123">
    <property type="entry name" value="NF038123_dom"/>
    <property type="match status" value="1"/>
</dbReference>
<evidence type="ECO:0000256" key="6">
    <source>
        <dbReference type="ARBA" id="ARBA00030964"/>
    </source>
</evidence>
<keyword evidence="3" id="KW-0272">Extracellular matrix</keyword>
<dbReference type="SMART" id="SM00209">
    <property type="entry name" value="TSP1"/>
    <property type="match status" value="2"/>
</dbReference>
<dbReference type="SUPFAM" id="SSF82895">
    <property type="entry name" value="TSP-1 type 1 repeat"/>
    <property type="match status" value="2"/>
</dbReference>
<evidence type="ECO:0000256" key="3">
    <source>
        <dbReference type="ARBA" id="ARBA00022530"/>
    </source>
</evidence>
<feature type="region of interest" description="Disordered" evidence="7">
    <location>
        <begin position="695"/>
        <end position="736"/>
    </location>
</feature>
<dbReference type="Pfam" id="PF00014">
    <property type="entry name" value="Kunitz_BPTI"/>
    <property type="match status" value="1"/>
</dbReference>
<dbReference type="SMR" id="B4GDP1"/>
<dbReference type="Gene3D" id="2.20.100.10">
    <property type="entry name" value="Thrombospondin type-1 (TSP1) repeat"/>
    <property type="match status" value="2"/>
</dbReference>
<dbReference type="FunFam" id="2.60.40.2130:FF:000002">
    <property type="entry name" value="Putative Spondin-1"/>
    <property type="match status" value="1"/>
</dbReference>
<dbReference type="InterPro" id="IPR042307">
    <property type="entry name" value="Reeler_sf"/>
</dbReference>
<dbReference type="InterPro" id="IPR036383">
    <property type="entry name" value="TSP1_rpt_sf"/>
</dbReference>
<dbReference type="SUPFAM" id="SSF57362">
    <property type="entry name" value="BPTI-like"/>
    <property type="match status" value="1"/>
</dbReference>
<dbReference type="Gene3D" id="4.10.410.10">
    <property type="entry name" value="Pancreatic trypsin inhibitor Kunitz domain"/>
    <property type="match status" value="1"/>
</dbReference>
<dbReference type="OMA" id="HPWNDWS"/>
<dbReference type="AlphaFoldDB" id="B4GDP1"/>
<sequence length="872" mass="96853">MWRLVRVLVLQILVIRGVRGACNRIPQGASGERSAVDENFRILIDGNPATYVPEHQYNVSLSCPINLKFVSFTLVIESEDQAVAFNGLDMTGHFELLGSPDTRFSVGCENMVESTNTNAKTHIEVSWVAPKSPESGCVLIKAGVVQQRDVWFIDEGFLTKRVCPEEIDELNSMTPPLQNCCACDEAKYEIVLERKWTRNTHSKDFPVEAWRTRLGEVIGASHRNEYRYWAYGGRASLGMREMAEHGATRTLEQEIRDNTQNGAVRTIIKAPGIPHRLNAFGSTLANARVDPAHHQISLAAKIDPSPDWILGVAGLELCLSNCTWLKRKVLNLYPWDIGTDSGPSYMSPDQPQVPPDVIRRITSSYPSDYRSPFFDDTGASMKPLATLYLTRKKLYIRECEEVSQGGRAPLECAVHPWNDWSNCSTRCGQGYTQRIRSYKNPNLAANYNCVIQLEEIRQCQGTQCGQGEEEYAIAGPGVDVGLGLGGEGATGTGSMAECQLSNWSEWSPCSKTCGRGISTRTRDYYNPQARPRCLTVMRLPLEETRQCLGSDCGGTIPDNGELDGLPEPELFGEPNQTPNWNTNSHNNRLDSPYGGSANQGWNRKGFSPAENDNAFGRSSYGSADRSQETNAPFGQTDSQQRSPFDPTDSRRGYNTNRQPLDQERPNYNTYGSEKMLGNRPGSSYSDYNLGYNSNDYTTPNLRPGLGFTTRSPYAGRYPSRQQDIAEPPSSSGSSGNSNYNVVQDYCFEKPIASTRPCLANPVVVSNYWFYDHDDHECKIFTTDNCDENKNRFRSLMACEGTCLQPQMNVERSENESMDLYGGGAYAQTGGSYAQTGEAYGAARFGEAIGDIGEPLSHTRNTYDPYRTGRYGS</sequence>
<dbReference type="InterPro" id="IPR036880">
    <property type="entry name" value="Kunitz_BPTI_sf"/>
</dbReference>
<dbReference type="EMBL" id="CH479181">
    <property type="protein sequence ID" value="EDW31698.1"/>
    <property type="molecule type" value="Genomic_DNA"/>
</dbReference>
<keyword evidence="5" id="KW-0130">Cell adhesion</keyword>
<keyword evidence="3" id="KW-0964">Secreted</keyword>